<feature type="transmembrane region" description="Helical" evidence="1">
    <location>
        <begin position="421"/>
        <end position="440"/>
    </location>
</feature>
<feature type="transmembrane region" description="Helical" evidence="1">
    <location>
        <begin position="387"/>
        <end position="409"/>
    </location>
</feature>
<feature type="transmembrane region" description="Helical" evidence="1">
    <location>
        <begin position="301"/>
        <end position="324"/>
    </location>
</feature>
<feature type="transmembrane region" description="Helical" evidence="1">
    <location>
        <begin position="198"/>
        <end position="217"/>
    </location>
</feature>
<feature type="transmembrane region" description="Helical" evidence="1">
    <location>
        <begin position="155"/>
        <end position="178"/>
    </location>
</feature>
<gene>
    <name evidence="2" type="ORF">FRZ44_37430</name>
</gene>
<feature type="transmembrane region" description="Helical" evidence="1">
    <location>
        <begin position="349"/>
        <end position="375"/>
    </location>
</feature>
<dbReference type="OrthoDB" id="7328287at2"/>
<dbReference type="AlphaFoldDB" id="A0A5J6MUC2"/>
<keyword evidence="1" id="KW-0472">Membrane</keyword>
<keyword evidence="3" id="KW-1185">Reference proteome</keyword>
<dbReference type="EMBL" id="CP042906">
    <property type="protein sequence ID" value="QEX18436.1"/>
    <property type="molecule type" value="Genomic_DNA"/>
</dbReference>
<reference evidence="2 3" key="1">
    <citation type="submission" date="2019-08" db="EMBL/GenBank/DDBJ databases">
        <title>Hyperibacter terrae gen. nov., sp. nov. and Hyperibacter viscosus sp. nov., two new members in the family Rhodospirillaceae isolated from the rhizosphere of Hypericum perforatum.</title>
        <authorList>
            <person name="Noviana Z."/>
        </authorList>
    </citation>
    <scope>NUCLEOTIDE SEQUENCE [LARGE SCALE GENOMIC DNA]</scope>
    <source>
        <strain evidence="2 3">R5913</strain>
    </source>
</reference>
<evidence type="ECO:0000256" key="1">
    <source>
        <dbReference type="SAM" id="Phobius"/>
    </source>
</evidence>
<feature type="transmembrane region" description="Helical" evidence="1">
    <location>
        <begin position="260"/>
        <end position="280"/>
    </location>
</feature>
<evidence type="ECO:0000313" key="3">
    <source>
        <dbReference type="Proteomes" id="UP000326202"/>
    </source>
</evidence>
<evidence type="ECO:0008006" key="4">
    <source>
        <dbReference type="Google" id="ProtNLM"/>
    </source>
</evidence>
<feature type="transmembrane region" description="Helical" evidence="1">
    <location>
        <begin position="229"/>
        <end position="248"/>
    </location>
</feature>
<keyword evidence="1" id="KW-0812">Transmembrane</keyword>
<proteinExistence type="predicted"/>
<accession>A0A5J6MUC2</accession>
<feature type="transmembrane region" description="Helical" evidence="1">
    <location>
        <begin position="120"/>
        <end position="143"/>
    </location>
</feature>
<protein>
    <recommendedName>
        <fullName evidence="4">ABC transporter permease</fullName>
    </recommendedName>
</protein>
<keyword evidence="1" id="KW-1133">Transmembrane helix</keyword>
<sequence>MNPEFLRNLWLEMTLPRLIAAPLVLGAIFLLAWYIGGRDMGEVSHVALWAYYIIMLLWGTRRAAASLGDEISNGTWDSQRMSALGPLSMAWGKLFGATSYVWYCGLICLAVMAVESDQSWQVFLLHPIAGATALAVALLAVLLRRGRARAGGRGSSLIAQGLGIVAGVLLSPAGPGLLDLSHIEVSFMVDWYGLEARPNNFFLAAAAGFLAWALFAVYRALCADLQKPVWPWAWTLFSIYVIAFFAGFTDAAAKAKGIDWLVVAVPLSALLFYVAIFADSKDSVRYRWFLISLKTGDWGRAARLMPLWLPSLPLMAWFVIALGLRTDQTDPALIQPLFYDIFRIADVKILAATAWAIAALLFALRDLLILLFLNFGKRARSPDLAALIYLAILYWVIPGILGFLGHGWIQALFLPWPLEGPLVAIGLPLAEVVVMALLTWRRWRALAPRPMPSDLARAQPQAA</sequence>
<dbReference type="KEGG" id="htq:FRZ44_37430"/>
<name>A0A5J6MUC2_9PROT</name>
<organism evidence="2 3">
    <name type="scientific">Hypericibacter terrae</name>
    <dbReference type="NCBI Taxonomy" id="2602015"/>
    <lineage>
        <taxon>Bacteria</taxon>
        <taxon>Pseudomonadati</taxon>
        <taxon>Pseudomonadota</taxon>
        <taxon>Alphaproteobacteria</taxon>
        <taxon>Rhodospirillales</taxon>
        <taxon>Dongiaceae</taxon>
        <taxon>Hypericibacter</taxon>
    </lineage>
</organism>
<feature type="transmembrane region" description="Helical" evidence="1">
    <location>
        <begin position="15"/>
        <end position="36"/>
    </location>
</feature>
<dbReference type="RefSeq" id="WP_151178596.1">
    <property type="nucleotide sequence ID" value="NZ_CP042906.1"/>
</dbReference>
<evidence type="ECO:0000313" key="2">
    <source>
        <dbReference type="EMBL" id="QEX18436.1"/>
    </source>
</evidence>
<dbReference type="Proteomes" id="UP000326202">
    <property type="component" value="Chromosome"/>
</dbReference>
<feature type="transmembrane region" description="Helical" evidence="1">
    <location>
        <begin position="90"/>
        <end position="114"/>
    </location>
</feature>